<feature type="transmembrane region" description="Helical" evidence="6">
    <location>
        <begin position="309"/>
        <end position="327"/>
    </location>
</feature>
<comment type="similarity">
    <text evidence="2 6">Belongs to the drug/metabolite transporter (DMT) superfamily. Plant drug/metabolite exporter (P-DME) (TC 2.A.7.4) family.</text>
</comment>
<dbReference type="InterPro" id="IPR030184">
    <property type="entry name" value="WAT1-related"/>
</dbReference>
<feature type="transmembrane region" description="Helical" evidence="6">
    <location>
        <begin position="74"/>
        <end position="96"/>
    </location>
</feature>
<proteinExistence type="inferred from homology"/>
<dbReference type="InterPro" id="IPR037185">
    <property type="entry name" value="EmrE-like"/>
</dbReference>
<feature type="transmembrane region" description="Helical" evidence="6">
    <location>
        <begin position="255"/>
        <end position="276"/>
    </location>
</feature>
<accession>A0A7I8L152</accession>
<dbReference type="GO" id="GO:0016020">
    <property type="term" value="C:membrane"/>
    <property type="evidence" value="ECO:0007669"/>
    <property type="project" value="UniProtKB-SubCell"/>
</dbReference>
<sequence>MAGDAWSDRWRPVVAMLAVNVALGTMNSLIKKAIDEGVSCLAIITLRQLVATIFMIPIACCRERGGRPRLTPGMFTRLFFCALLGATLTQYLFFVGMRETSATFACAFLNMTPVITFVVALVFRMEMLDLKSKAGQAKVVGTVVCVGGAMVLTFYKGVALTHGGILGPLATSPAPAPPHAVEGTGRWTVGSVALFCACITWCSWFFLQSNVNKKYPALYSCTAIIFFLSFLQSAVMTLVIEGGTSLLAVRGKLPIITIVFAGMVGSGMGFLVMLWCISKRGPVFPAAFTPVIQIVVAIIDLSFMHERLHLGSVLGSVFVILGLYSLLWGKNKEIPSVCEIEVKHLEGSEENRKAQEPVEAPV</sequence>
<organism evidence="8 9">
    <name type="scientific">Spirodela intermedia</name>
    <name type="common">Intermediate duckweed</name>
    <dbReference type="NCBI Taxonomy" id="51605"/>
    <lineage>
        <taxon>Eukaryota</taxon>
        <taxon>Viridiplantae</taxon>
        <taxon>Streptophyta</taxon>
        <taxon>Embryophyta</taxon>
        <taxon>Tracheophyta</taxon>
        <taxon>Spermatophyta</taxon>
        <taxon>Magnoliopsida</taxon>
        <taxon>Liliopsida</taxon>
        <taxon>Araceae</taxon>
        <taxon>Lemnoideae</taxon>
        <taxon>Spirodela</taxon>
    </lineage>
</organism>
<comment type="subcellular location">
    <subcellularLocation>
        <location evidence="1 6">Membrane</location>
        <topology evidence="1 6">Multi-pass membrane protein</topology>
    </subcellularLocation>
</comment>
<feature type="transmembrane region" description="Helical" evidence="6">
    <location>
        <begin position="42"/>
        <end position="62"/>
    </location>
</feature>
<feature type="transmembrane region" description="Helical" evidence="6">
    <location>
        <begin position="102"/>
        <end position="123"/>
    </location>
</feature>
<gene>
    <name evidence="8" type="ORF">SI8410_10014411</name>
</gene>
<evidence type="ECO:0000313" key="9">
    <source>
        <dbReference type="Proteomes" id="UP000663760"/>
    </source>
</evidence>
<dbReference type="AlphaFoldDB" id="A0A7I8L152"/>
<feature type="domain" description="EamA" evidence="7">
    <location>
        <begin position="13"/>
        <end position="152"/>
    </location>
</feature>
<protein>
    <recommendedName>
        <fullName evidence="6">WAT1-related protein</fullName>
    </recommendedName>
</protein>
<dbReference type="SUPFAM" id="SSF103481">
    <property type="entry name" value="Multidrug resistance efflux transporter EmrE"/>
    <property type="match status" value="1"/>
</dbReference>
<evidence type="ECO:0000256" key="3">
    <source>
        <dbReference type="ARBA" id="ARBA00022692"/>
    </source>
</evidence>
<feature type="transmembrane region" description="Helical" evidence="6">
    <location>
        <begin position="12"/>
        <end position="30"/>
    </location>
</feature>
<evidence type="ECO:0000256" key="5">
    <source>
        <dbReference type="ARBA" id="ARBA00023136"/>
    </source>
</evidence>
<reference evidence="8" key="1">
    <citation type="submission" date="2020-02" db="EMBL/GenBank/DDBJ databases">
        <authorList>
            <person name="Scholz U."/>
            <person name="Mascher M."/>
            <person name="Fiebig A."/>
        </authorList>
    </citation>
    <scope>NUCLEOTIDE SEQUENCE</scope>
</reference>
<dbReference type="InterPro" id="IPR000620">
    <property type="entry name" value="EamA_dom"/>
</dbReference>
<evidence type="ECO:0000259" key="7">
    <source>
        <dbReference type="Pfam" id="PF00892"/>
    </source>
</evidence>
<dbReference type="Pfam" id="PF00892">
    <property type="entry name" value="EamA"/>
    <property type="match status" value="2"/>
</dbReference>
<feature type="domain" description="EamA" evidence="7">
    <location>
        <begin position="190"/>
        <end position="326"/>
    </location>
</feature>
<keyword evidence="3 6" id="KW-0812">Transmembrane</keyword>
<name>A0A7I8L152_SPIIN</name>
<evidence type="ECO:0000256" key="2">
    <source>
        <dbReference type="ARBA" id="ARBA00007635"/>
    </source>
</evidence>
<dbReference type="Proteomes" id="UP000663760">
    <property type="component" value="Chromosome 10"/>
</dbReference>
<keyword evidence="4 6" id="KW-1133">Transmembrane helix</keyword>
<dbReference type="OrthoDB" id="1728340at2759"/>
<evidence type="ECO:0000256" key="4">
    <source>
        <dbReference type="ARBA" id="ARBA00022989"/>
    </source>
</evidence>
<keyword evidence="5 6" id="KW-0472">Membrane</keyword>
<feature type="transmembrane region" description="Helical" evidence="6">
    <location>
        <begin position="219"/>
        <end position="240"/>
    </location>
</feature>
<feature type="transmembrane region" description="Helical" evidence="6">
    <location>
        <begin position="187"/>
        <end position="207"/>
    </location>
</feature>
<dbReference type="PANTHER" id="PTHR31218">
    <property type="entry name" value="WAT1-RELATED PROTEIN"/>
    <property type="match status" value="1"/>
</dbReference>
<evidence type="ECO:0000313" key="8">
    <source>
        <dbReference type="EMBL" id="CAA7403733.1"/>
    </source>
</evidence>
<feature type="transmembrane region" description="Helical" evidence="6">
    <location>
        <begin position="135"/>
        <end position="155"/>
    </location>
</feature>
<evidence type="ECO:0000256" key="1">
    <source>
        <dbReference type="ARBA" id="ARBA00004141"/>
    </source>
</evidence>
<dbReference type="EMBL" id="LR746273">
    <property type="protein sequence ID" value="CAA7403733.1"/>
    <property type="molecule type" value="Genomic_DNA"/>
</dbReference>
<evidence type="ECO:0000256" key="6">
    <source>
        <dbReference type="RuleBase" id="RU363077"/>
    </source>
</evidence>
<feature type="transmembrane region" description="Helical" evidence="6">
    <location>
        <begin position="283"/>
        <end position="303"/>
    </location>
</feature>
<dbReference type="GO" id="GO:0022857">
    <property type="term" value="F:transmembrane transporter activity"/>
    <property type="evidence" value="ECO:0007669"/>
    <property type="project" value="InterPro"/>
</dbReference>
<keyword evidence="9" id="KW-1185">Reference proteome</keyword>